<keyword evidence="3 6" id="KW-0812">Transmembrane</keyword>
<dbReference type="InterPro" id="IPR000425">
    <property type="entry name" value="MIP"/>
</dbReference>
<evidence type="ECO:0000313" key="7">
    <source>
        <dbReference type="EMBL" id="SVE12454.1"/>
    </source>
</evidence>
<proteinExistence type="predicted"/>
<keyword evidence="4 6" id="KW-1133">Transmembrane helix</keyword>
<dbReference type="PANTHER" id="PTHR45724:SF13">
    <property type="entry name" value="AQUAPORIN NIP1-1-RELATED"/>
    <property type="match status" value="1"/>
</dbReference>
<dbReference type="PANTHER" id="PTHR45724">
    <property type="entry name" value="AQUAPORIN NIP2-1"/>
    <property type="match status" value="1"/>
</dbReference>
<dbReference type="GO" id="GO:0016020">
    <property type="term" value="C:membrane"/>
    <property type="evidence" value="ECO:0007669"/>
    <property type="project" value="UniProtKB-SubCell"/>
</dbReference>
<keyword evidence="5 6" id="KW-0472">Membrane</keyword>
<dbReference type="SUPFAM" id="SSF81338">
    <property type="entry name" value="Aquaporin-like"/>
    <property type="match status" value="1"/>
</dbReference>
<evidence type="ECO:0000256" key="2">
    <source>
        <dbReference type="ARBA" id="ARBA00022448"/>
    </source>
</evidence>
<feature type="transmembrane region" description="Helical" evidence="6">
    <location>
        <begin position="83"/>
        <end position="105"/>
    </location>
</feature>
<evidence type="ECO:0000256" key="4">
    <source>
        <dbReference type="ARBA" id="ARBA00022989"/>
    </source>
</evidence>
<organism evidence="7">
    <name type="scientific">marine metagenome</name>
    <dbReference type="NCBI Taxonomy" id="408172"/>
    <lineage>
        <taxon>unclassified sequences</taxon>
        <taxon>metagenomes</taxon>
        <taxon>ecological metagenomes</taxon>
    </lineage>
</organism>
<dbReference type="InterPro" id="IPR034294">
    <property type="entry name" value="Aquaporin_transptr"/>
</dbReference>
<feature type="transmembrane region" description="Helical" evidence="6">
    <location>
        <begin position="39"/>
        <end position="62"/>
    </location>
</feature>
<gene>
    <name evidence="7" type="ORF">METZ01_LOCUS465308</name>
</gene>
<dbReference type="Pfam" id="PF00230">
    <property type="entry name" value="MIP"/>
    <property type="match status" value="1"/>
</dbReference>
<evidence type="ECO:0008006" key="8">
    <source>
        <dbReference type="Google" id="ProtNLM"/>
    </source>
</evidence>
<comment type="subcellular location">
    <subcellularLocation>
        <location evidence="1">Membrane</location>
        <topology evidence="1">Multi-pass membrane protein</topology>
    </subcellularLocation>
</comment>
<accession>A0A383AXT2</accession>
<dbReference type="PROSITE" id="PS00221">
    <property type="entry name" value="MIP"/>
    <property type="match status" value="1"/>
</dbReference>
<evidence type="ECO:0000256" key="6">
    <source>
        <dbReference type="SAM" id="Phobius"/>
    </source>
</evidence>
<dbReference type="PRINTS" id="PR00783">
    <property type="entry name" value="MINTRINSICP"/>
</dbReference>
<feature type="transmembrane region" description="Helical" evidence="6">
    <location>
        <begin position="12"/>
        <end position="33"/>
    </location>
</feature>
<dbReference type="InterPro" id="IPR023271">
    <property type="entry name" value="Aquaporin-like"/>
</dbReference>
<evidence type="ECO:0000256" key="5">
    <source>
        <dbReference type="ARBA" id="ARBA00023136"/>
    </source>
</evidence>
<reference evidence="7" key="1">
    <citation type="submission" date="2018-05" db="EMBL/GenBank/DDBJ databases">
        <authorList>
            <person name="Lanie J.A."/>
            <person name="Ng W.-L."/>
            <person name="Kazmierczak K.M."/>
            <person name="Andrzejewski T.M."/>
            <person name="Davidsen T.M."/>
            <person name="Wayne K.J."/>
            <person name="Tettelin H."/>
            <person name="Glass J.I."/>
            <person name="Rusch D."/>
            <person name="Podicherti R."/>
            <person name="Tsui H.-C.T."/>
            <person name="Winkler M.E."/>
        </authorList>
    </citation>
    <scope>NUCLEOTIDE SEQUENCE</scope>
</reference>
<dbReference type="AlphaFoldDB" id="A0A383AXT2"/>
<sequence length="113" mass="11975">MRRESFQKYICEFIGTFCLVFFAAGAVMLNSLIPEIGVIGSGIISGSIITIVIFTFGQISGAHVNPALSLAAAWLGKLDWRLVPGYVISQMAGSVAAAFSLFYLIGDYGSMGA</sequence>
<dbReference type="EMBL" id="UINC01195745">
    <property type="protein sequence ID" value="SVE12454.1"/>
    <property type="molecule type" value="Genomic_DNA"/>
</dbReference>
<keyword evidence="2" id="KW-0813">Transport</keyword>
<dbReference type="Gene3D" id="1.20.1080.10">
    <property type="entry name" value="Glycerol uptake facilitator protein"/>
    <property type="match status" value="1"/>
</dbReference>
<feature type="non-terminal residue" evidence="7">
    <location>
        <position position="113"/>
    </location>
</feature>
<evidence type="ECO:0000256" key="1">
    <source>
        <dbReference type="ARBA" id="ARBA00004141"/>
    </source>
</evidence>
<dbReference type="InterPro" id="IPR022357">
    <property type="entry name" value="MIP_CS"/>
</dbReference>
<protein>
    <recommendedName>
        <fullName evidence="8">Aquaporin</fullName>
    </recommendedName>
</protein>
<dbReference type="GO" id="GO:0015267">
    <property type="term" value="F:channel activity"/>
    <property type="evidence" value="ECO:0007669"/>
    <property type="project" value="InterPro"/>
</dbReference>
<name>A0A383AXT2_9ZZZZ</name>
<evidence type="ECO:0000256" key="3">
    <source>
        <dbReference type="ARBA" id="ARBA00022692"/>
    </source>
</evidence>